<dbReference type="InterPro" id="IPR011333">
    <property type="entry name" value="SKP1/BTB/POZ_sf"/>
</dbReference>
<dbReference type="EMBL" id="BGPR01005266">
    <property type="protein sequence ID" value="GBN08488.1"/>
    <property type="molecule type" value="Genomic_DNA"/>
</dbReference>
<dbReference type="SUPFAM" id="SSF117281">
    <property type="entry name" value="Kelch motif"/>
    <property type="match status" value="1"/>
</dbReference>
<dbReference type="InterPro" id="IPR015915">
    <property type="entry name" value="Kelch-typ_b-propeller"/>
</dbReference>
<protein>
    <recommendedName>
        <fullName evidence="2">Kelch-like protein diablo</fullName>
    </recommendedName>
</protein>
<evidence type="ECO:0000256" key="6">
    <source>
        <dbReference type="ARBA" id="ARBA00023203"/>
    </source>
</evidence>
<dbReference type="PANTHER" id="PTHR24412">
    <property type="entry name" value="KELCH PROTEIN"/>
    <property type="match status" value="1"/>
</dbReference>
<evidence type="ECO:0000256" key="3">
    <source>
        <dbReference type="ARBA" id="ARBA00022441"/>
    </source>
</evidence>
<dbReference type="Gene3D" id="2.120.10.80">
    <property type="entry name" value="Kelch-type beta propeller"/>
    <property type="match status" value="1"/>
</dbReference>
<dbReference type="InterPro" id="IPR017096">
    <property type="entry name" value="BTB-kelch_protein"/>
</dbReference>
<dbReference type="InterPro" id="IPR056737">
    <property type="entry name" value="Beta-prop_ATRN-MKLN-like"/>
</dbReference>
<sequence>MMESTVVLSSSEETLIRSKSDFQKGLTDMKDLRKFCDAILQTHDGGAFAVHKATMSICSPYFRALFTSKLTQKSRSKFIIPGVTGAMLQLIISYAYSGVTDVTEDNVVTLLPAADQFNVLGMLKDCTDFLLEKMDADNCIGFRDFANCFFLLDLQKAAENYLLSHFADVVTKSEEFLEMPLESALALLNHDRINVRNEELVWEAGVRWIDHLPAERKGHVDDIMRCVRLGLLETQYFMEKVKVHKYVENNESCKPIVIDTLRFLWDLEMIGQRRDVVETPFLATPRIPYSILFTIGGWSGGSPTNLMETYDTKADRWIRIEEVDPAGPRAYHKLAVLGFDIYVIGGFDGNDYFNSCRCFNAVTKQWRDIAPMHSKRCYVSVAALNGLVYAMGGYDGHHRQNTVERYDKETNQWTCVTPMNVQRSDASATTLNGRIYIVGGFNGTECLASAEFYNPQTDQWTITPSMRQRRSGVSVISHHGHIYALGGFNGISRLVNGEKYDPESDEWTAIPDMFNPRSNFAIEVMDDMIFVIGGFNGVTTIYHVECFDERTGEWYEATDMNSYRSALAACVVQGLPNVDDYIHQNRSGLMEEKRQKLLQQQALQEGRVRNAALAPANEIEPVEEEREEEVEANI</sequence>
<dbReference type="OrthoDB" id="6411082at2759"/>
<proteinExistence type="predicted"/>
<dbReference type="PRINTS" id="PR00501">
    <property type="entry name" value="KELCHREPEAT"/>
</dbReference>
<organism evidence="10 11">
    <name type="scientific">Araneus ventricosus</name>
    <name type="common">Orbweaver spider</name>
    <name type="synonym">Epeira ventricosa</name>
    <dbReference type="NCBI Taxonomy" id="182803"/>
    <lineage>
        <taxon>Eukaryota</taxon>
        <taxon>Metazoa</taxon>
        <taxon>Ecdysozoa</taxon>
        <taxon>Arthropoda</taxon>
        <taxon>Chelicerata</taxon>
        <taxon>Arachnida</taxon>
        <taxon>Araneae</taxon>
        <taxon>Araneomorphae</taxon>
        <taxon>Entelegynae</taxon>
        <taxon>Araneoidea</taxon>
        <taxon>Araneidae</taxon>
        <taxon>Araneus</taxon>
    </lineage>
</organism>
<evidence type="ECO:0000256" key="7">
    <source>
        <dbReference type="ARBA" id="ARBA00043912"/>
    </source>
</evidence>
<keyword evidence="11" id="KW-1185">Reference proteome</keyword>
<evidence type="ECO:0000313" key="11">
    <source>
        <dbReference type="Proteomes" id="UP000499080"/>
    </source>
</evidence>
<comment type="function">
    <text evidence="7">Probable substrate-specific adapter of an E3 ubiquitin-protein ligase complex which mediates the ubiquitination and subsequent proteasomal degradation of target proteins. May have a role in synapse differentiation and growth.</text>
</comment>
<dbReference type="SMART" id="SM00612">
    <property type="entry name" value="Kelch"/>
    <property type="match status" value="6"/>
</dbReference>
<evidence type="ECO:0000256" key="5">
    <source>
        <dbReference type="ARBA" id="ARBA00022786"/>
    </source>
</evidence>
<feature type="region of interest" description="Disordered" evidence="8">
    <location>
        <begin position="614"/>
        <end position="634"/>
    </location>
</feature>
<comment type="caution">
    <text evidence="10">The sequence shown here is derived from an EMBL/GenBank/DDBJ whole genome shotgun (WGS) entry which is preliminary data.</text>
</comment>
<keyword evidence="3" id="KW-0880">Kelch repeat</keyword>
<name>A0A4Y2L1L6_ARAVE</name>
<gene>
    <name evidence="10" type="primary">KLHL10_4</name>
    <name evidence="10" type="ORF">AVEN_192560_1</name>
</gene>
<evidence type="ECO:0000256" key="1">
    <source>
        <dbReference type="ARBA" id="ARBA00004906"/>
    </source>
</evidence>
<dbReference type="SMART" id="SM00875">
    <property type="entry name" value="BACK"/>
    <property type="match status" value="1"/>
</dbReference>
<dbReference type="Pfam" id="PF24981">
    <property type="entry name" value="Beta-prop_ATRN-LZTR1"/>
    <property type="match status" value="1"/>
</dbReference>
<keyword evidence="6" id="KW-0009">Actin-binding</keyword>
<evidence type="ECO:0000256" key="8">
    <source>
        <dbReference type="SAM" id="MobiDB-lite"/>
    </source>
</evidence>
<feature type="compositionally biased region" description="Acidic residues" evidence="8">
    <location>
        <begin position="620"/>
        <end position="634"/>
    </location>
</feature>
<keyword evidence="5" id="KW-0833">Ubl conjugation pathway</keyword>
<dbReference type="GO" id="GO:0003779">
    <property type="term" value="F:actin binding"/>
    <property type="evidence" value="ECO:0007669"/>
    <property type="project" value="UniProtKB-KW"/>
</dbReference>
<keyword evidence="4" id="KW-0677">Repeat</keyword>
<accession>A0A4Y2L1L6</accession>
<dbReference type="UniPathway" id="UPA00143"/>
<dbReference type="PANTHER" id="PTHR24412:SF172">
    <property type="entry name" value="KELCH-LIKE PROTEIN 10"/>
    <property type="match status" value="1"/>
</dbReference>
<comment type="pathway">
    <text evidence="1">Protein modification; protein ubiquitination.</text>
</comment>
<dbReference type="GO" id="GO:0016567">
    <property type="term" value="P:protein ubiquitination"/>
    <property type="evidence" value="ECO:0007669"/>
    <property type="project" value="UniProtKB-UniPathway"/>
</dbReference>
<evidence type="ECO:0000259" key="9">
    <source>
        <dbReference type="PROSITE" id="PS50097"/>
    </source>
</evidence>
<dbReference type="SMART" id="SM00225">
    <property type="entry name" value="BTB"/>
    <property type="match status" value="1"/>
</dbReference>
<evidence type="ECO:0000256" key="4">
    <source>
        <dbReference type="ARBA" id="ARBA00022737"/>
    </source>
</evidence>
<dbReference type="Gene3D" id="3.30.710.10">
    <property type="entry name" value="Potassium Channel Kv1.1, Chain A"/>
    <property type="match status" value="1"/>
</dbReference>
<dbReference type="SUPFAM" id="SSF54695">
    <property type="entry name" value="POZ domain"/>
    <property type="match status" value="1"/>
</dbReference>
<dbReference type="InterPro" id="IPR011705">
    <property type="entry name" value="BACK"/>
</dbReference>
<dbReference type="Gene3D" id="1.25.40.420">
    <property type="match status" value="1"/>
</dbReference>
<feature type="domain" description="BTB" evidence="9">
    <location>
        <begin position="36"/>
        <end position="104"/>
    </location>
</feature>
<dbReference type="FunFam" id="1.25.40.420:FF:000001">
    <property type="entry name" value="Kelch-like family member 12"/>
    <property type="match status" value="1"/>
</dbReference>
<dbReference type="InterPro" id="IPR000210">
    <property type="entry name" value="BTB/POZ_dom"/>
</dbReference>
<dbReference type="PROSITE" id="PS50097">
    <property type="entry name" value="BTB"/>
    <property type="match status" value="1"/>
</dbReference>
<dbReference type="Pfam" id="PF00651">
    <property type="entry name" value="BTB"/>
    <property type="match status" value="1"/>
</dbReference>
<dbReference type="Proteomes" id="UP000499080">
    <property type="component" value="Unassembled WGS sequence"/>
</dbReference>
<dbReference type="PIRSF" id="PIRSF037037">
    <property type="entry name" value="Kelch-like_protein_gigaxonin"/>
    <property type="match status" value="1"/>
</dbReference>
<reference evidence="10 11" key="1">
    <citation type="journal article" date="2019" name="Sci. Rep.">
        <title>Orb-weaving spider Araneus ventricosus genome elucidates the spidroin gene catalogue.</title>
        <authorList>
            <person name="Kono N."/>
            <person name="Nakamura H."/>
            <person name="Ohtoshi R."/>
            <person name="Moran D.A.P."/>
            <person name="Shinohara A."/>
            <person name="Yoshida Y."/>
            <person name="Fujiwara M."/>
            <person name="Mori M."/>
            <person name="Tomita M."/>
            <person name="Arakawa K."/>
        </authorList>
    </citation>
    <scope>NUCLEOTIDE SEQUENCE [LARGE SCALE GENOMIC DNA]</scope>
</reference>
<dbReference type="AlphaFoldDB" id="A0A4Y2L1L6"/>
<evidence type="ECO:0000256" key="2">
    <source>
        <dbReference type="ARBA" id="ARBA00013699"/>
    </source>
</evidence>
<evidence type="ECO:0000313" key="10">
    <source>
        <dbReference type="EMBL" id="GBN08488.1"/>
    </source>
</evidence>
<dbReference type="InterPro" id="IPR006652">
    <property type="entry name" value="Kelch_1"/>
</dbReference>
<dbReference type="Pfam" id="PF07707">
    <property type="entry name" value="BACK"/>
    <property type="match status" value="1"/>
</dbReference>